<organism evidence="1 2">
    <name type="scientific">Seminavis robusta</name>
    <dbReference type="NCBI Taxonomy" id="568900"/>
    <lineage>
        <taxon>Eukaryota</taxon>
        <taxon>Sar</taxon>
        <taxon>Stramenopiles</taxon>
        <taxon>Ochrophyta</taxon>
        <taxon>Bacillariophyta</taxon>
        <taxon>Bacillariophyceae</taxon>
        <taxon>Bacillariophycidae</taxon>
        <taxon>Naviculales</taxon>
        <taxon>Naviculaceae</taxon>
        <taxon>Seminavis</taxon>
    </lineage>
</organism>
<comment type="caution">
    <text evidence="1">The sequence shown here is derived from an EMBL/GenBank/DDBJ whole genome shotgun (WGS) entry which is preliminary data.</text>
</comment>
<dbReference type="AlphaFoldDB" id="A0A9N8DM04"/>
<evidence type="ECO:0000313" key="2">
    <source>
        <dbReference type="Proteomes" id="UP001153069"/>
    </source>
</evidence>
<dbReference type="Gene3D" id="3.80.10.10">
    <property type="entry name" value="Ribonuclease Inhibitor"/>
    <property type="match status" value="1"/>
</dbReference>
<name>A0A9N8DM04_9STRA</name>
<keyword evidence="2" id="KW-1185">Reference proteome</keyword>
<protein>
    <submittedName>
        <fullName evidence="1">Uncharacterized protein</fullName>
    </submittedName>
</protein>
<proteinExistence type="predicted"/>
<dbReference type="SUPFAM" id="SSF52047">
    <property type="entry name" value="RNI-like"/>
    <property type="match status" value="1"/>
</dbReference>
<accession>A0A9N8DM04</accession>
<dbReference type="InterPro" id="IPR032675">
    <property type="entry name" value="LRR_dom_sf"/>
</dbReference>
<dbReference type="EMBL" id="CAICTM010000157">
    <property type="protein sequence ID" value="CAB9503189.1"/>
    <property type="molecule type" value="Genomic_DNA"/>
</dbReference>
<evidence type="ECO:0000313" key="1">
    <source>
        <dbReference type="EMBL" id="CAB9503189.1"/>
    </source>
</evidence>
<dbReference type="Proteomes" id="UP001153069">
    <property type="component" value="Unassembled WGS sequence"/>
</dbReference>
<reference evidence="1" key="1">
    <citation type="submission" date="2020-06" db="EMBL/GenBank/DDBJ databases">
        <authorList>
            <consortium name="Plant Systems Biology data submission"/>
        </authorList>
    </citation>
    <scope>NUCLEOTIDE SEQUENCE</scope>
    <source>
        <strain evidence="1">D6</strain>
    </source>
</reference>
<gene>
    <name evidence="1" type="ORF">SEMRO_158_G071570.1</name>
</gene>
<sequence length="374" mass="42163">MSVSVDHASEDFRRLCNRLGENDEDLVKVIAVLIPGMRDDDFSLLVQRLTANTTVKDVSISFMTPLSTAQFQALGRVFINNTHTTGFRLICNPRVEAMDMRPLWEGLFQSKVLQLLYLNGFQTQHNAIVTFLSGWNGFTQPNDPSGRIYVSDCFIGTLETDAIVKLLQNQDRHNFRFYISRCQFDLTEKSTNLRQRIAKALAHNTSLKVFSFEGSLEDSTCAQAFGSAIAVNKTLHGVRFEDCGDLAVPLITQGIVQNHRLFAAQVQGSSTPPSVQIQEYQRQINHSIAMNRAGRYHMYDLARQGGEMELDSAWLRHLIRCGNKEHAIIYSWLRDYVDIFTRWVLRGTGMAGQKRKATASNKGDGGCNKRAKTC</sequence>